<dbReference type="InterPro" id="IPR027749">
    <property type="entry name" value="TTLL12"/>
</dbReference>
<reference evidence="1" key="1">
    <citation type="submission" date="2020-07" db="EMBL/GenBank/DDBJ databases">
        <title>The High-quality genome of the commercially important snow crab, Chionoecetes opilio.</title>
        <authorList>
            <person name="Jeong J.-H."/>
            <person name="Ryu S."/>
        </authorList>
    </citation>
    <scope>NUCLEOTIDE SEQUENCE</scope>
    <source>
        <strain evidence="1">MADBK_172401_WGS</strain>
        <tissue evidence="1">Digestive gland</tissue>
    </source>
</reference>
<organism evidence="1 2">
    <name type="scientific">Chionoecetes opilio</name>
    <name type="common">Atlantic snow crab</name>
    <name type="synonym">Cancer opilio</name>
    <dbReference type="NCBI Taxonomy" id="41210"/>
    <lineage>
        <taxon>Eukaryota</taxon>
        <taxon>Metazoa</taxon>
        <taxon>Ecdysozoa</taxon>
        <taxon>Arthropoda</taxon>
        <taxon>Crustacea</taxon>
        <taxon>Multicrustacea</taxon>
        <taxon>Malacostraca</taxon>
        <taxon>Eumalacostraca</taxon>
        <taxon>Eucarida</taxon>
        <taxon>Decapoda</taxon>
        <taxon>Pleocyemata</taxon>
        <taxon>Brachyura</taxon>
        <taxon>Eubrachyura</taxon>
        <taxon>Majoidea</taxon>
        <taxon>Majidae</taxon>
        <taxon>Chionoecetes</taxon>
    </lineage>
</organism>
<protein>
    <submittedName>
        <fullName evidence="1">Tubulin--tyrosine ligase-like protein 12</fullName>
    </submittedName>
</protein>
<dbReference type="Pfam" id="PF03133">
    <property type="entry name" value="TTL"/>
    <property type="match status" value="1"/>
</dbReference>
<dbReference type="EMBL" id="JACEEZ010011322">
    <property type="protein sequence ID" value="KAG0721346.1"/>
    <property type="molecule type" value="Genomic_DNA"/>
</dbReference>
<keyword evidence="1" id="KW-0436">Ligase</keyword>
<evidence type="ECO:0000313" key="2">
    <source>
        <dbReference type="Proteomes" id="UP000770661"/>
    </source>
</evidence>
<dbReference type="GO" id="GO:0016874">
    <property type="term" value="F:ligase activity"/>
    <property type="evidence" value="ECO:0007669"/>
    <property type="project" value="UniProtKB-KW"/>
</dbReference>
<dbReference type="PROSITE" id="PS51221">
    <property type="entry name" value="TTL"/>
    <property type="match status" value="1"/>
</dbReference>
<keyword evidence="2" id="KW-1185">Reference proteome</keyword>
<gene>
    <name evidence="1" type="primary">Ttll12_1</name>
    <name evidence="1" type="ORF">GWK47_046662</name>
</gene>
<dbReference type="PANTHER" id="PTHR46088:SF1">
    <property type="entry name" value="TUBULIN--TYROSINE LIGASE-LIKE PROTEIN 12"/>
    <property type="match status" value="1"/>
</dbReference>
<dbReference type="Proteomes" id="UP000770661">
    <property type="component" value="Unassembled WGS sequence"/>
</dbReference>
<evidence type="ECO:0000313" key="1">
    <source>
        <dbReference type="EMBL" id="KAG0721346.1"/>
    </source>
</evidence>
<proteinExistence type="predicted"/>
<sequence>MLCDTAILFWRCDSIAVLHQVAVYKRFWLRFANVAFDLTALDNIEKHFTVNNYTDSGLLQMYWHDFVIKFDNQYPEHPWEDAEKQIYDMILQVFQAATSEDIPTGIPHNPQCKGFYGLDVMLQWTTRAGTKSMEPQLLEVNFGSDCKRACEYYPEFFNDILSVMFLDETEGHNVAVLE</sequence>
<dbReference type="Gene3D" id="3.30.470.20">
    <property type="entry name" value="ATP-grasp fold, B domain"/>
    <property type="match status" value="1"/>
</dbReference>
<dbReference type="OrthoDB" id="60477at2759"/>
<dbReference type="AlphaFoldDB" id="A0A8J4YDQ9"/>
<accession>A0A8J4YDQ9</accession>
<dbReference type="PANTHER" id="PTHR46088">
    <property type="entry name" value="TUBULIN--TYROSINE LIGASE-LIKE PROTEIN 12"/>
    <property type="match status" value="1"/>
</dbReference>
<dbReference type="GO" id="GO:0005737">
    <property type="term" value="C:cytoplasm"/>
    <property type="evidence" value="ECO:0007669"/>
    <property type="project" value="TreeGrafter"/>
</dbReference>
<dbReference type="InterPro" id="IPR004344">
    <property type="entry name" value="TTL/TTLL_fam"/>
</dbReference>
<comment type="caution">
    <text evidence="1">The sequence shown here is derived from an EMBL/GenBank/DDBJ whole genome shotgun (WGS) entry which is preliminary data.</text>
</comment>
<name>A0A8J4YDQ9_CHIOP</name>